<dbReference type="AlphaFoldDB" id="A0AAD5SXH0"/>
<evidence type="ECO:0000313" key="6">
    <source>
        <dbReference type="Proteomes" id="UP001211907"/>
    </source>
</evidence>
<dbReference type="PANTHER" id="PTHR16305">
    <property type="entry name" value="TESTICULAR SOLUBLE ADENYLYL CYCLASE"/>
    <property type="match status" value="1"/>
</dbReference>
<dbReference type="SUPFAM" id="SSF55073">
    <property type="entry name" value="Nucleotide cyclase"/>
    <property type="match status" value="1"/>
</dbReference>
<keyword evidence="6" id="KW-1185">Reference proteome</keyword>
<sequence length="777" mass="86484">MPGFSPEALHLAENLNLLQKATQIILKSVCNFEACLRQINCDDKGVTALVVWGLDGFSHEKGEAALVIGAALFMSESLKAILGTQFSIGIATGSVFSGIVGNSQRCDGTILGVCVNNAARFMCLPLCEGKAICDEETHNGSKSQYSFHTEYPSVLIKGMPHAVKIFSPNKKVRSNTKTRLEDEGNFIGRDLEKSRISSIVQSWSLGENESILITGRSGVGKSALRDFCERQISNLPAGQSLEHQQKAPLFIFGEILRELAYHIKHYVNLKDITPSASKRGKPPVVSQHRLSNISVRISVANRHHSLGDENNRRMSIIDGLKGIFSGRSSIDTSSKIARSDSSNKNRPISSLSIGNNFEKSKSRSSVSIKSIKIQTPNLVKAFEGKQTDSAVLRSTKSTVMDHSAIVQYLNQLGEPSSSIELLKYIPGVTDSSEPPTQIIQDIVPRLSGIFAKLFESFETMGIKVALIFDDLQEWSKMYIERFNSLSTLSKHKILLAPFQFEAVEQMLRIRFRKMLAGKDSISYKLIEDILSRSQGVALVVNLMINMMEEDKLLCVKDGELGYVDEITAIELPTEAVGAVVSQFDKLPALIKIVLRLAAVSGQYFDLQDLSQVIVRTPLHEALAKIDCNPLSLHSLIINCDKYHFIKKGETPSSLAFSHYLIQQGILSTVIPSKRTEMHGWFSDYYEEKLKDEKGEKRNYFTQVLLFHLLQLDDQFGRKNNVITSAFAESASMFRVSEALEYYELITKIRESGNIKLGDLQKSKESRLLGQVYFEIGY</sequence>
<feature type="region of interest" description="Disordered" evidence="3">
    <location>
        <begin position="334"/>
        <end position="356"/>
    </location>
</feature>
<comment type="caution">
    <text evidence="5">The sequence shown here is derived from an EMBL/GenBank/DDBJ whole genome shotgun (WGS) entry which is preliminary data.</text>
</comment>
<reference evidence="5" key="1">
    <citation type="submission" date="2020-05" db="EMBL/GenBank/DDBJ databases">
        <title>Phylogenomic resolution of chytrid fungi.</title>
        <authorList>
            <person name="Stajich J.E."/>
            <person name="Amses K."/>
            <person name="Simmons R."/>
            <person name="Seto K."/>
            <person name="Myers J."/>
            <person name="Bonds A."/>
            <person name="Quandt C.A."/>
            <person name="Barry K."/>
            <person name="Liu P."/>
            <person name="Grigoriev I."/>
            <person name="Longcore J.E."/>
            <person name="James T.Y."/>
        </authorList>
    </citation>
    <scope>NUCLEOTIDE SEQUENCE</scope>
    <source>
        <strain evidence="5">JEL0513</strain>
    </source>
</reference>
<keyword evidence="2" id="KW-0067">ATP-binding</keyword>
<evidence type="ECO:0000313" key="5">
    <source>
        <dbReference type="EMBL" id="KAJ3115996.1"/>
    </source>
</evidence>
<proteinExistence type="predicted"/>
<dbReference type="GO" id="GO:0009190">
    <property type="term" value="P:cyclic nucleotide biosynthetic process"/>
    <property type="evidence" value="ECO:0007669"/>
    <property type="project" value="InterPro"/>
</dbReference>
<dbReference type="Gene3D" id="3.30.70.1230">
    <property type="entry name" value="Nucleotide cyclase"/>
    <property type="match status" value="1"/>
</dbReference>
<keyword evidence="1" id="KW-0547">Nucleotide-binding</keyword>
<dbReference type="GO" id="GO:0004016">
    <property type="term" value="F:adenylate cyclase activity"/>
    <property type="evidence" value="ECO:0007669"/>
    <property type="project" value="TreeGrafter"/>
</dbReference>
<organism evidence="5 6">
    <name type="scientific">Physocladia obscura</name>
    <dbReference type="NCBI Taxonomy" id="109957"/>
    <lineage>
        <taxon>Eukaryota</taxon>
        <taxon>Fungi</taxon>
        <taxon>Fungi incertae sedis</taxon>
        <taxon>Chytridiomycota</taxon>
        <taxon>Chytridiomycota incertae sedis</taxon>
        <taxon>Chytridiomycetes</taxon>
        <taxon>Chytridiales</taxon>
        <taxon>Chytriomycetaceae</taxon>
        <taxon>Physocladia</taxon>
    </lineage>
</organism>
<accession>A0AAD5SXH0</accession>
<evidence type="ECO:0000256" key="2">
    <source>
        <dbReference type="ARBA" id="ARBA00022840"/>
    </source>
</evidence>
<dbReference type="Proteomes" id="UP001211907">
    <property type="component" value="Unassembled WGS sequence"/>
</dbReference>
<protein>
    <recommendedName>
        <fullName evidence="4">Guanylate cyclase domain-containing protein</fullName>
    </recommendedName>
</protein>
<dbReference type="GO" id="GO:0035556">
    <property type="term" value="P:intracellular signal transduction"/>
    <property type="evidence" value="ECO:0007669"/>
    <property type="project" value="InterPro"/>
</dbReference>
<name>A0AAD5SXH0_9FUNG</name>
<dbReference type="GO" id="GO:0005524">
    <property type="term" value="F:ATP binding"/>
    <property type="evidence" value="ECO:0007669"/>
    <property type="project" value="UniProtKB-KW"/>
</dbReference>
<dbReference type="InterPro" id="IPR029787">
    <property type="entry name" value="Nucleotide_cyclase"/>
</dbReference>
<dbReference type="InterPro" id="IPR027417">
    <property type="entry name" value="P-loop_NTPase"/>
</dbReference>
<gene>
    <name evidence="5" type="ORF">HK100_001183</name>
</gene>
<evidence type="ECO:0000256" key="3">
    <source>
        <dbReference type="SAM" id="MobiDB-lite"/>
    </source>
</evidence>
<dbReference type="PROSITE" id="PS50125">
    <property type="entry name" value="GUANYLATE_CYCLASE_2"/>
    <property type="match status" value="1"/>
</dbReference>
<dbReference type="InterPro" id="IPR001054">
    <property type="entry name" value="A/G_cyclase"/>
</dbReference>
<evidence type="ECO:0000256" key="1">
    <source>
        <dbReference type="ARBA" id="ARBA00022741"/>
    </source>
</evidence>
<evidence type="ECO:0000259" key="4">
    <source>
        <dbReference type="PROSITE" id="PS50125"/>
    </source>
</evidence>
<dbReference type="EMBL" id="JADGJH010001256">
    <property type="protein sequence ID" value="KAJ3115996.1"/>
    <property type="molecule type" value="Genomic_DNA"/>
</dbReference>
<feature type="domain" description="Guanylate cyclase" evidence="4">
    <location>
        <begin position="45"/>
        <end position="122"/>
    </location>
</feature>
<feature type="compositionally biased region" description="Polar residues" evidence="3">
    <location>
        <begin position="344"/>
        <end position="356"/>
    </location>
</feature>
<dbReference type="SUPFAM" id="SSF52540">
    <property type="entry name" value="P-loop containing nucleoside triphosphate hydrolases"/>
    <property type="match status" value="1"/>
</dbReference>
<dbReference type="PANTHER" id="PTHR16305:SF28">
    <property type="entry name" value="GUANYLATE CYCLASE DOMAIN-CONTAINING PROTEIN"/>
    <property type="match status" value="1"/>
</dbReference>
<dbReference type="GO" id="GO:0005737">
    <property type="term" value="C:cytoplasm"/>
    <property type="evidence" value="ECO:0007669"/>
    <property type="project" value="TreeGrafter"/>
</dbReference>